<evidence type="ECO:0000313" key="2">
    <source>
        <dbReference type="EMBL" id="KAK3230415.1"/>
    </source>
</evidence>
<dbReference type="AlphaFoldDB" id="A0AAE0B6U0"/>
<name>A0AAE0B6U0_9ROSI</name>
<dbReference type="Proteomes" id="UP001281410">
    <property type="component" value="Unassembled WGS sequence"/>
</dbReference>
<reference evidence="2" key="1">
    <citation type="journal article" date="2023" name="Plant J.">
        <title>Genome sequences and population genomics provide insights into the demographic history, inbreeding, and mutation load of two 'living fossil' tree species of Dipteronia.</title>
        <authorList>
            <person name="Feng Y."/>
            <person name="Comes H.P."/>
            <person name="Chen J."/>
            <person name="Zhu S."/>
            <person name="Lu R."/>
            <person name="Zhang X."/>
            <person name="Li P."/>
            <person name="Qiu J."/>
            <person name="Olsen K.M."/>
            <person name="Qiu Y."/>
        </authorList>
    </citation>
    <scope>NUCLEOTIDE SEQUENCE</scope>
    <source>
        <strain evidence="2">NBL</strain>
    </source>
</reference>
<gene>
    <name evidence="2" type="ORF">Dsin_002296</name>
</gene>
<dbReference type="Gene3D" id="3.30.420.10">
    <property type="entry name" value="Ribonuclease H-like superfamily/Ribonuclease H"/>
    <property type="match status" value="1"/>
</dbReference>
<dbReference type="InterPro" id="IPR052929">
    <property type="entry name" value="RNase_H-like_EbsB-rel"/>
</dbReference>
<keyword evidence="3" id="KW-1185">Reference proteome</keyword>
<feature type="domain" description="RNase H type-1" evidence="1">
    <location>
        <begin position="279"/>
        <end position="400"/>
    </location>
</feature>
<dbReference type="GO" id="GO:0004523">
    <property type="term" value="F:RNA-DNA hybrid ribonuclease activity"/>
    <property type="evidence" value="ECO:0007669"/>
    <property type="project" value="InterPro"/>
</dbReference>
<dbReference type="Pfam" id="PF13456">
    <property type="entry name" value="RVT_3"/>
    <property type="match status" value="1"/>
</dbReference>
<evidence type="ECO:0000313" key="3">
    <source>
        <dbReference type="Proteomes" id="UP001281410"/>
    </source>
</evidence>
<dbReference type="PANTHER" id="PTHR47074">
    <property type="entry name" value="BNAC02G40300D PROTEIN"/>
    <property type="match status" value="1"/>
</dbReference>
<protein>
    <recommendedName>
        <fullName evidence="1">RNase H type-1 domain-containing protein</fullName>
    </recommendedName>
</protein>
<dbReference type="InterPro" id="IPR012337">
    <property type="entry name" value="RNaseH-like_sf"/>
</dbReference>
<dbReference type="InterPro" id="IPR036397">
    <property type="entry name" value="RNaseH_sf"/>
</dbReference>
<dbReference type="SUPFAM" id="SSF53098">
    <property type="entry name" value="Ribonuclease H-like"/>
    <property type="match status" value="1"/>
</dbReference>
<dbReference type="CDD" id="cd06222">
    <property type="entry name" value="RNase_H_like"/>
    <property type="match status" value="1"/>
</dbReference>
<evidence type="ECO:0000259" key="1">
    <source>
        <dbReference type="Pfam" id="PF13456"/>
    </source>
</evidence>
<dbReference type="InterPro" id="IPR044730">
    <property type="entry name" value="RNase_H-like_dom_plant"/>
</dbReference>
<accession>A0AAE0B6U0</accession>
<organism evidence="2 3">
    <name type="scientific">Dipteronia sinensis</name>
    <dbReference type="NCBI Taxonomy" id="43782"/>
    <lineage>
        <taxon>Eukaryota</taxon>
        <taxon>Viridiplantae</taxon>
        <taxon>Streptophyta</taxon>
        <taxon>Embryophyta</taxon>
        <taxon>Tracheophyta</taxon>
        <taxon>Spermatophyta</taxon>
        <taxon>Magnoliopsida</taxon>
        <taxon>eudicotyledons</taxon>
        <taxon>Gunneridae</taxon>
        <taxon>Pentapetalae</taxon>
        <taxon>rosids</taxon>
        <taxon>malvids</taxon>
        <taxon>Sapindales</taxon>
        <taxon>Sapindaceae</taxon>
        <taxon>Hippocastanoideae</taxon>
        <taxon>Acereae</taxon>
        <taxon>Dipteronia</taxon>
    </lineage>
</organism>
<dbReference type="PANTHER" id="PTHR47074:SF79">
    <property type="entry name" value="PUTATIVE-RELATED"/>
    <property type="match status" value="1"/>
</dbReference>
<dbReference type="InterPro" id="IPR002156">
    <property type="entry name" value="RNaseH_domain"/>
</dbReference>
<dbReference type="EMBL" id="JANJYJ010000001">
    <property type="protein sequence ID" value="KAK3230415.1"/>
    <property type="molecule type" value="Genomic_DNA"/>
</dbReference>
<proteinExistence type="predicted"/>
<comment type="caution">
    <text evidence="2">The sequence shown here is derived from an EMBL/GenBank/DDBJ whole genome shotgun (WGS) entry which is preliminary data.</text>
</comment>
<sequence length="430" mass="47099">MRVRVRVDIKKPFKRCLRVDISGDGTETIMVLRYERLPNHCFRCRMIDHITSECPKAVPLPMINGKEDFPFRLWLRASGGSCVCGKSVDDWPIDPQIQGNVAVGSNETVSAAHQQEETANAAINYKVLEEDMCDLRTIGNSEIVSGPHSLTHELQAHGPEEYGPTYKSTAYIQQTAGLGLPIDSHCGLIMGNKSGVRRIRSSRIGNLGTSEAKADKVWSLRNTAVHEPTGAREVDVVAWARGFLAEFHDGQLLKDSMPPTSSFRDQKWTPPNPGMYKINCDAAIGSADRLVGFGIVIRDSEGFVMASSSQRIEASFTPQVAEALAISRGLQLAIDTGLHPCRIASDAKIVVDWINSGEVLCSEIGNVIADISTLLENEHCVSINFVSRKVNQVAHVLAKNGLVCAEDLFWLEEFPSCVGSLVAAECRVRL</sequence>
<dbReference type="GO" id="GO:0003676">
    <property type="term" value="F:nucleic acid binding"/>
    <property type="evidence" value="ECO:0007669"/>
    <property type="project" value="InterPro"/>
</dbReference>